<reference evidence="3" key="1">
    <citation type="journal article" date="2019" name="Int. J. Syst. Evol. Microbiol.">
        <title>The Global Catalogue of Microorganisms (GCM) 10K type strain sequencing project: providing services to taxonomists for standard genome sequencing and annotation.</title>
        <authorList>
            <consortium name="The Broad Institute Genomics Platform"/>
            <consortium name="The Broad Institute Genome Sequencing Center for Infectious Disease"/>
            <person name="Wu L."/>
            <person name="Ma J."/>
        </authorList>
    </citation>
    <scope>NUCLEOTIDE SEQUENCE [LARGE SCALE GENOMIC DNA]</scope>
    <source>
        <strain evidence="3">CCUG 63830</strain>
    </source>
</reference>
<dbReference type="Proteomes" id="UP001596317">
    <property type="component" value="Unassembled WGS sequence"/>
</dbReference>
<evidence type="ECO:0008006" key="4">
    <source>
        <dbReference type="Google" id="ProtNLM"/>
    </source>
</evidence>
<comment type="caution">
    <text evidence="2">The sequence shown here is derived from an EMBL/GenBank/DDBJ whole genome shotgun (WGS) entry which is preliminary data.</text>
</comment>
<feature type="region of interest" description="Disordered" evidence="1">
    <location>
        <begin position="153"/>
        <end position="202"/>
    </location>
</feature>
<sequence>MMAPAKNLKLHPEGPTSQEPAKGRQGFTTLDNEQDTSVLYALDNALVKPALVLLAHRKMRPIHWGEVAQLIGRGHTQVQANLQRLADLGHAVGHDGQWAWAGSKAAGQLELRKTGRKPVRKSVRKSGFNAPKNDVWVGKSVSPKEVKLSEAKKINPTNNVSSTNWPAQPAPVGVAGGQWSEQIRTPARRLTARPLARPGPHT</sequence>
<feature type="compositionally biased region" description="Polar residues" evidence="1">
    <location>
        <begin position="155"/>
        <end position="166"/>
    </location>
</feature>
<evidence type="ECO:0000313" key="2">
    <source>
        <dbReference type="EMBL" id="MFC6659329.1"/>
    </source>
</evidence>
<accession>A0ABW1ZHV6</accession>
<protein>
    <recommendedName>
        <fullName evidence="4">Helix-turn-helix domain-containing protein</fullName>
    </recommendedName>
</protein>
<proteinExistence type="predicted"/>
<dbReference type="EMBL" id="JBHSWB010000001">
    <property type="protein sequence ID" value="MFC6659329.1"/>
    <property type="molecule type" value="Genomic_DNA"/>
</dbReference>
<name>A0ABW1ZHV6_9DEIO</name>
<evidence type="ECO:0000256" key="1">
    <source>
        <dbReference type="SAM" id="MobiDB-lite"/>
    </source>
</evidence>
<dbReference type="RefSeq" id="WP_380053895.1">
    <property type="nucleotide sequence ID" value="NZ_JBHSWB010000001.1"/>
</dbReference>
<evidence type="ECO:0000313" key="3">
    <source>
        <dbReference type="Proteomes" id="UP001596317"/>
    </source>
</evidence>
<gene>
    <name evidence="2" type="ORF">ACFP90_02325</name>
</gene>
<feature type="region of interest" description="Disordered" evidence="1">
    <location>
        <begin position="1"/>
        <end position="28"/>
    </location>
</feature>
<organism evidence="2 3">
    <name type="scientific">Deinococcus multiflagellatus</name>
    <dbReference type="NCBI Taxonomy" id="1656887"/>
    <lineage>
        <taxon>Bacteria</taxon>
        <taxon>Thermotogati</taxon>
        <taxon>Deinococcota</taxon>
        <taxon>Deinococci</taxon>
        <taxon>Deinococcales</taxon>
        <taxon>Deinococcaceae</taxon>
        <taxon>Deinococcus</taxon>
    </lineage>
</organism>
<keyword evidence="3" id="KW-1185">Reference proteome</keyword>
<feature type="compositionally biased region" description="Low complexity" evidence="1">
    <location>
        <begin position="192"/>
        <end position="202"/>
    </location>
</feature>